<evidence type="ECO:0000313" key="5">
    <source>
        <dbReference type="EMBL" id="BAU89664.1"/>
    </source>
</evidence>
<reference evidence="5 6" key="1">
    <citation type="journal article" date="2016" name="Genome Announc.">
        <title>Complete Genome Sequence of Methylobacterium populi P-1M, Isolated from Pink-Pigmented Household Biofilm.</title>
        <authorList>
            <person name="Morohoshi T."/>
            <person name="Ikeda T."/>
        </authorList>
    </citation>
    <scope>NUCLEOTIDE SEQUENCE [LARGE SCALE GENOMIC DNA]</scope>
    <source>
        <strain evidence="5 6">P-1M</strain>
    </source>
</reference>
<dbReference type="GO" id="GO:0003677">
    <property type="term" value="F:DNA binding"/>
    <property type="evidence" value="ECO:0007669"/>
    <property type="project" value="UniProtKB-KW"/>
</dbReference>
<keyword evidence="3" id="KW-0233">DNA recombination</keyword>
<name>A0A160PBH8_9HYPH</name>
<organism evidence="5 6">
    <name type="scientific">Methylorubrum populi</name>
    <dbReference type="NCBI Taxonomy" id="223967"/>
    <lineage>
        <taxon>Bacteria</taxon>
        <taxon>Pseudomonadati</taxon>
        <taxon>Pseudomonadota</taxon>
        <taxon>Alphaproteobacteria</taxon>
        <taxon>Hyphomicrobiales</taxon>
        <taxon>Methylobacteriaceae</taxon>
        <taxon>Methylorubrum</taxon>
    </lineage>
</organism>
<dbReference type="RefSeq" id="WP_096484141.1">
    <property type="nucleotide sequence ID" value="NZ_AP014809.1"/>
</dbReference>
<dbReference type="AlphaFoldDB" id="A0A160PBH8"/>
<dbReference type="CDD" id="cd00796">
    <property type="entry name" value="INT_Rci_Hp1_C"/>
    <property type="match status" value="1"/>
</dbReference>
<gene>
    <name evidence="5" type="ORF">MPPM_1059</name>
</gene>
<dbReference type="GO" id="GO:0015074">
    <property type="term" value="P:DNA integration"/>
    <property type="evidence" value="ECO:0007669"/>
    <property type="project" value="UniProtKB-KW"/>
</dbReference>
<evidence type="ECO:0000313" key="6">
    <source>
        <dbReference type="Proteomes" id="UP000218288"/>
    </source>
</evidence>
<protein>
    <submittedName>
        <fullName evidence="5">Integrase family protein</fullName>
    </submittedName>
</protein>
<accession>A0A160PBH8</accession>
<feature type="domain" description="Tyr recombinase" evidence="4">
    <location>
        <begin position="236"/>
        <end position="407"/>
    </location>
</feature>
<dbReference type="OrthoDB" id="9814722at2"/>
<evidence type="ECO:0000256" key="1">
    <source>
        <dbReference type="ARBA" id="ARBA00022908"/>
    </source>
</evidence>
<dbReference type="Gene3D" id="1.10.443.10">
    <property type="entry name" value="Intergrase catalytic core"/>
    <property type="match status" value="1"/>
</dbReference>
<dbReference type="Pfam" id="PF00589">
    <property type="entry name" value="Phage_integrase"/>
    <property type="match status" value="1"/>
</dbReference>
<evidence type="ECO:0000256" key="3">
    <source>
        <dbReference type="ARBA" id="ARBA00023172"/>
    </source>
</evidence>
<dbReference type="PROSITE" id="PS51898">
    <property type="entry name" value="TYR_RECOMBINASE"/>
    <property type="match status" value="1"/>
</dbReference>
<proteinExistence type="predicted"/>
<dbReference type="PANTHER" id="PTHR30349">
    <property type="entry name" value="PHAGE INTEGRASE-RELATED"/>
    <property type="match status" value="1"/>
</dbReference>
<dbReference type="InterPro" id="IPR013762">
    <property type="entry name" value="Integrase-like_cat_sf"/>
</dbReference>
<dbReference type="GO" id="GO:0006310">
    <property type="term" value="P:DNA recombination"/>
    <property type="evidence" value="ECO:0007669"/>
    <property type="project" value="UniProtKB-KW"/>
</dbReference>
<dbReference type="Gene3D" id="1.10.150.130">
    <property type="match status" value="1"/>
</dbReference>
<evidence type="ECO:0000256" key="2">
    <source>
        <dbReference type="ARBA" id="ARBA00023125"/>
    </source>
</evidence>
<dbReference type="InterPro" id="IPR002104">
    <property type="entry name" value="Integrase_catalytic"/>
</dbReference>
<dbReference type="InterPro" id="IPR011010">
    <property type="entry name" value="DNA_brk_join_enz"/>
</dbReference>
<dbReference type="Proteomes" id="UP000218288">
    <property type="component" value="Chromosome"/>
</dbReference>
<keyword evidence="1" id="KW-0229">DNA integration</keyword>
<dbReference type="SUPFAM" id="SSF56349">
    <property type="entry name" value="DNA breaking-rejoining enzymes"/>
    <property type="match status" value="1"/>
</dbReference>
<sequence>MGRRASAFKSRASRAAIPASDAPEWELLSPGVRLGYRAGRGTRGQGGAWLAASRTAAGKRVQIRLGRADDVLPADGESILTHEQAKDAARAWVKSLRSAPDAQPALTVADALDRYLEAREAEGMKSGYDARSRANAHILPKLGSLRVADLTLDKLRRWRDAMVKAPKLLRTSRLATKRNTRAVDITDEEALRRRRDTANRTLTLLKAALNWAHRNQLVEHDSAWRLLQPFHNTGAARVRFLDAAEQQRLLNNSDGALRDLIAAALMTGARFGELARLTVRDFDRTNDTVFIERSKNGRARHVPLTAGGAALFERLAAGRAPRDPLLRRDEGDPWKPAQYQRPFKAALERAKLESISLHELRHSYASAMVRNGAPLIVVAEALGHSGTRMAEKHYAHLAPSFVADTIRRTAPDLEVVASTVVPLVRPVVARAGV</sequence>
<dbReference type="EMBL" id="AP014809">
    <property type="protein sequence ID" value="BAU89664.1"/>
    <property type="molecule type" value="Genomic_DNA"/>
</dbReference>
<evidence type="ECO:0000259" key="4">
    <source>
        <dbReference type="PROSITE" id="PS51898"/>
    </source>
</evidence>
<dbReference type="InterPro" id="IPR050090">
    <property type="entry name" value="Tyrosine_recombinase_XerCD"/>
</dbReference>
<keyword evidence="2" id="KW-0238">DNA-binding</keyword>
<dbReference type="InterPro" id="IPR010998">
    <property type="entry name" value="Integrase_recombinase_N"/>
</dbReference>
<dbReference type="PANTHER" id="PTHR30349:SF88">
    <property type="entry name" value="BLL1584 PROTEIN"/>
    <property type="match status" value="1"/>
</dbReference>